<feature type="region of interest" description="Disordered" evidence="1">
    <location>
        <begin position="1130"/>
        <end position="1154"/>
    </location>
</feature>
<dbReference type="Gene3D" id="3.40.50.410">
    <property type="entry name" value="von Willebrand factor, type A domain"/>
    <property type="match status" value="1"/>
</dbReference>
<dbReference type="GO" id="GO:0005509">
    <property type="term" value="F:calcium ion binding"/>
    <property type="evidence" value="ECO:0007669"/>
    <property type="project" value="InterPro"/>
</dbReference>
<protein>
    <submittedName>
        <fullName evidence="3">Retention module-containing protein</fullName>
    </submittedName>
</protein>
<dbReference type="InterPro" id="IPR002035">
    <property type="entry name" value="VWF_A"/>
</dbReference>
<feature type="compositionally biased region" description="Polar residues" evidence="1">
    <location>
        <begin position="869"/>
        <end position="881"/>
    </location>
</feature>
<dbReference type="InterPro" id="IPR018511">
    <property type="entry name" value="Hemolysin-typ_Ca-bd_CS"/>
</dbReference>
<feature type="region of interest" description="Disordered" evidence="1">
    <location>
        <begin position="594"/>
        <end position="624"/>
    </location>
</feature>
<feature type="region of interest" description="Disordered" evidence="1">
    <location>
        <begin position="728"/>
        <end position="758"/>
    </location>
</feature>
<dbReference type="NCBIfam" id="NF012211">
    <property type="entry name" value="tand_rpt_95"/>
    <property type="match status" value="1"/>
</dbReference>
<feature type="compositionally biased region" description="Polar residues" evidence="1">
    <location>
        <begin position="1003"/>
        <end position="1015"/>
    </location>
</feature>
<evidence type="ECO:0000259" key="2">
    <source>
        <dbReference type="PROSITE" id="PS50234"/>
    </source>
</evidence>
<dbReference type="SUPFAM" id="SSF53300">
    <property type="entry name" value="vWA-like"/>
    <property type="match status" value="1"/>
</dbReference>
<dbReference type="PROSITE" id="PS50234">
    <property type="entry name" value="VWFA"/>
    <property type="match status" value="1"/>
</dbReference>
<dbReference type="Pfam" id="PF17803">
    <property type="entry name" value="Cadherin_4"/>
    <property type="match status" value="1"/>
</dbReference>
<feature type="compositionally biased region" description="Polar residues" evidence="1">
    <location>
        <begin position="735"/>
        <end position="747"/>
    </location>
</feature>
<evidence type="ECO:0000313" key="4">
    <source>
        <dbReference type="Proteomes" id="UP000510822"/>
    </source>
</evidence>
<dbReference type="SMART" id="SM00327">
    <property type="entry name" value="VWA"/>
    <property type="match status" value="1"/>
</dbReference>
<sequence>MATSNTVTSKAVGDTSKAINQKGVATQVLGEVKVVAANGEERVLHAGDKINPGDTIQTGADGAVSISFDNGAQISLGRSDSLSLTDQMLADLLKPAANAADDAARIQELIAQGADPTQIAAATAAGAGGGEDGGHSFVVLDTPQSRVGIDSGVSTTGITVDPLTTLAEPPQSVLPAEAPAPVINTPPTAVDDRTTLNDIGSTDDGLTVKEDNTLEIPAARLLGNDVDPDGDPLTITGVGPAANGTIVLNADGSLTYTPNANFNGTDSFTYTVTDGKGGFSTATVTIGVIPVGEPSIDVPDLNGANPGNLTVVENSATPSNGTFRIEAEEGISKITIDGQDISIAQLLALGTTPVVISTDLGTLTLTAYDAISGNISYSYQVEAGAQDHTAGDNSILDQFVITVSDTLGQTSTASLEVLITDTAPLANPDTNSVTEDDFGFDKVQLQFFGEDLPPEGQDVIQATGNVITGSPAGADTLGADQTLVTGVVAGSSTSGVVSGNVGQAFDGAYGSLTLNADGSYTYTLYNNNPDVQALGRNDQVADVFTYTITDADGDTSTTTLTININGSNDRPIANDQTDGIPDTNWVQDVVSVGEGADEPSASGNVLQNLTHSGAPSGEFSDKADTDLDGDTLTVTTVGTFVGTYGTLVLNSDGSYTYTLDHTNAAVNALDDGETLKDTFSYTVSDGDLSDSANLVITVFGTNDGPVANDGTDGIPDTNWVKDVVSVGEGADEPSASGNVLQNLTHSGAPSGEFSDKADTDLDGDTLTVTTVGTFVGTYGTLVLNSDGSYTYTLDHTNAAVNALDDGETLKDTFNYTVSDGDLSDSANLVITVFGTNDGPVANDGTDGADDTNWVKDVVSVGEGADEPSASGNVLQNLTHSGAPSGEFSDKADTDLDGDTLTVTTVGTFVGTYGTLVLNSDGSYTYTLDHTNAAVNALDDGETLKDTFSYTVSDGDLSDSANLVITVFGTNDGPVANDGTDGIPDTNWVKDVVSVGEGADEPSASGNVLQNLTHSGAPSGEFSDKADTDLDGDTLTVTTVGTFVGTYGTLVLNSDGSYTYTLDHTNAAVNALDDGETLKDTFNYTVSDGDLSDSANLVITVFGTNDGPVANDGTDGADDTNWVKDVVSVGEGADEPSASGNVLQNLTHSGAPSGEFSDKADTDLDGDTLTVTTVGTFVGTYGTLVLNSDGSYTYTLDHTNAAVNALDDGETLKDTFNYTVSDGDLSDSANLVITVFGTNDGPSVNVNTDAVGDQVDEAALALGSTPLSDAEWAAGSFTLADVDGLDDIQGIKIVSNGNTITFSDTELENIVAGDNSTYLSFNTANGVVTLTSYNQGTGVVSYQFELTSPSTDVDTQAETNSFTVAVTDNGVVYSAPATISIEIIDDAPQAMPDTDSVTEDSAMSASGNVLSANSSGDTVGADTVGADRLSNGRYVTGVAFGDHSSDSTPLANNVSGTTTTNIAGTYGVLSLAADGSYTYTLNDDPQTQALSARDAIPEVFSYTVQDADGDWSTTTITITVNGSNDAPEIHFGVNSGTANVSEEGLSNALADTSSDPFNQVAPDPQDTTNSNTATGSFTISDVDQGDSLSVALSTTGLPSDWMSGNQTVNWALSVDGHTLTGYVGSNTPSNTVLTVTLSAGSGNTWNYEVELLKPINHALNSYEDVKSLNVGLNVSDGTSSGTAQLTINIEDDMPVAQNQTVSIDVPSMNTNLILSLDVSGSMGSGTGSRLDLAQKALIQLIDEYDIRGDVKVMLVTFSSDAGLQGSTTWLDVNAAKAILNGDLSTPWTTNYDAPLQQIINHFGDSGKLSGSNVQNVSYFLSDGEPNVSGYLTYPSNETGNTATVGITGDDISDWEAFLRDNDINSQAFAMAMNTVPASLNPVAYDGNGSGTDTNGVAVPDMASLPGVLLGTVATSQAINLLGTGGFGADGGHVQSVTVDGHTFAYDGKVDGLASFSSTLGSFNSSTHTWTINSNGPSSVGGTIVLNMDTGVGTYNITSTSSLSETVQFTLVDNDGDMASGSVSFTLNLAPSVTINVDAIGDKVYESGLANGTNASANTEKVSGSFNLIDGNHDISSVTINGQTVSITALLGASFDSANGTMLITGFDSNTGKVSYEYTLRTPTKDVAGSETNSFVIQATDQSGLHSTSATISIEIIDDAPVLAITNGFIADQPSAYLQGTLVNFGADGPAANNPVSWTSVAAKINGVSETLTSLGESISITQNGNVITGKTADNDTIFTVTANSDGTYTMNLLRQIDTSKLFDTAERILSYGDGPNLGYTLSAGSGDRLVAYTSGTGTDPDSSSTVLANFSGTHNGASSLINMSSAGIGIGGNTMSAGDNLHIDLSNSARFAAVLLSVANYSSGEGAYTVHYTDGTASTLTPIVVGANGDLLIQSPLGKYIDYLDISHTGSGNQFKIDGLNFFTQDINRVPTLELGFTAQDGDGDTVNGSVKITLDTSDPINGTTGHDALGGGTGSDTLYGNDGNDILTGGGGNDILNGGTGSDTFVFSNVSTNGLDTINNFSVAAKSSGGDVLDITDLLSGAGISASTFDANEGAFLQFSAGSNSGEIKVMFDADGTGAGAPVQVATLTGMTGTDPTTLLNTLLDNGEIKTSH</sequence>
<feature type="region of interest" description="Disordered" evidence="1">
    <location>
        <begin position="996"/>
        <end position="1026"/>
    </location>
</feature>
<feature type="domain" description="VWFA" evidence="2">
    <location>
        <begin position="1710"/>
        <end position="1911"/>
    </location>
</feature>
<dbReference type="Pfam" id="PF00353">
    <property type="entry name" value="HemolysinCabind"/>
    <property type="match status" value="1"/>
</dbReference>
<keyword evidence="4" id="KW-1185">Reference proteome</keyword>
<dbReference type="KEGG" id="cfon:HZU75_05415"/>
<dbReference type="InterPro" id="IPR019960">
    <property type="entry name" value="T1SS_VCA0849"/>
</dbReference>
<dbReference type="InterPro" id="IPR047777">
    <property type="entry name" value="LapA-like_RM"/>
</dbReference>
<feature type="region of interest" description="Disordered" evidence="1">
    <location>
        <begin position="1552"/>
        <end position="1572"/>
    </location>
</feature>
<dbReference type="InterPro" id="IPR013783">
    <property type="entry name" value="Ig-like_fold"/>
</dbReference>
<dbReference type="SUPFAM" id="SSF51120">
    <property type="entry name" value="beta-Roll"/>
    <property type="match status" value="1"/>
</dbReference>
<feature type="compositionally biased region" description="Polar residues" evidence="1">
    <location>
        <begin position="601"/>
        <end position="613"/>
    </location>
</feature>
<dbReference type="NCBIfam" id="NF033682">
    <property type="entry name" value="retention_LapA"/>
    <property type="match status" value="1"/>
</dbReference>
<dbReference type="Gene3D" id="2.60.40.10">
    <property type="entry name" value="Immunoglobulins"/>
    <property type="match status" value="6"/>
</dbReference>
<dbReference type="InterPro" id="IPR036465">
    <property type="entry name" value="vWFA_dom_sf"/>
</dbReference>
<proteinExistence type="predicted"/>
<dbReference type="EMBL" id="CP058952">
    <property type="protein sequence ID" value="QLI81006.1"/>
    <property type="molecule type" value="Genomic_DNA"/>
</dbReference>
<feature type="compositionally biased region" description="Polar residues" evidence="1">
    <location>
        <begin position="1137"/>
        <end position="1149"/>
    </location>
</feature>
<reference evidence="3 4" key="1">
    <citation type="journal article" date="2016" name="Int. J. Syst. Evol. Microbiol.">
        <title>Chitinibacter fontanus sp. nov., isolated from a spring.</title>
        <authorList>
            <person name="Sheu S.Y."/>
            <person name="Li Y.S."/>
            <person name="Young C.C."/>
            <person name="Chen W.M."/>
        </authorList>
    </citation>
    <scope>NUCLEOTIDE SEQUENCE [LARGE SCALE GENOMIC DNA]</scope>
    <source>
        <strain evidence="3 4">STM-7</strain>
    </source>
</reference>
<dbReference type="Pfam" id="PF17963">
    <property type="entry name" value="Big_9"/>
    <property type="match status" value="5"/>
</dbReference>
<dbReference type="PROSITE" id="PS00330">
    <property type="entry name" value="HEMOLYSIN_CALCIUM"/>
    <property type="match status" value="2"/>
</dbReference>
<dbReference type="InterPro" id="IPR010221">
    <property type="entry name" value="VCBS_dom"/>
</dbReference>
<gene>
    <name evidence="3" type="ORF">HZU75_05415</name>
</gene>
<dbReference type="Proteomes" id="UP000510822">
    <property type="component" value="Chromosome"/>
</dbReference>
<feature type="region of interest" description="Disordered" evidence="1">
    <location>
        <begin position="862"/>
        <end position="886"/>
    </location>
</feature>
<dbReference type="InterPro" id="IPR001343">
    <property type="entry name" value="Hemolysn_Ca-bd"/>
</dbReference>
<dbReference type="NCBIfam" id="TIGR01965">
    <property type="entry name" value="VCBS_repeat"/>
    <property type="match status" value="7"/>
</dbReference>
<name>A0A7D5ZBV1_9NEIS</name>
<dbReference type="InterPro" id="IPR011049">
    <property type="entry name" value="Serralysin-like_metalloprot_C"/>
</dbReference>
<organism evidence="3 4">
    <name type="scientific">Chitinibacter fontanus</name>
    <dbReference type="NCBI Taxonomy" id="1737446"/>
    <lineage>
        <taxon>Bacteria</taxon>
        <taxon>Pseudomonadati</taxon>
        <taxon>Pseudomonadota</taxon>
        <taxon>Betaproteobacteria</taxon>
        <taxon>Neisseriales</taxon>
        <taxon>Chitinibacteraceae</taxon>
        <taxon>Chitinibacter</taxon>
    </lineage>
</organism>
<dbReference type="PRINTS" id="PR00313">
    <property type="entry name" value="CABNDNGRPT"/>
</dbReference>
<dbReference type="Gene3D" id="2.60.40.2810">
    <property type="match status" value="1"/>
</dbReference>
<evidence type="ECO:0000256" key="1">
    <source>
        <dbReference type="SAM" id="MobiDB-lite"/>
    </source>
</evidence>
<evidence type="ECO:0000313" key="3">
    <source>
        <dbReference type="EMBL" id="QLI81006.1"/>
    </source>
</evidence>
<dbReference type="Pfam" id="PF13519">
    <property type="entry name" value="VWA_2"/>
    <property type="match status" value="1"/>
</dbReference>
<dbReference type="InterPro" id="IPR040853">
    <property type="entry name" value="RapA2_cadherin-like"/>
</dbReference>
<dbReference type="RefSeq" id="WP_180308137.1">
    <property type="nucleotide sequence ID" value="NZ_CP058952.1"/>
</dbReference>
<dbReference type="NCBIfam" id="TIGR03661">
    <property type="entry name" value="T1SS_VCA0849"/>
    <property type="match status" value="1"/>
</dbReference>
<accession>A0A7D5ZBV1</accession>